<feature type="transmembrane region" description="Helical" evidence="2">
    <location>
        <begin position="171"/>
        <end position="188"/>
    </location>
</feature>
<feature type="transmembrane region" description="Helical" evidence="2">
    <location>
        <begin position="81"/>
        <end position="105"/>
    </location>
</feature>
<evidence type="ECO:0000256" key="1">
    <source>
        <dbReference type="SAM" id="MobiDB-lite"/>
    </source>
</evidence>
<evidence type="ECO:0000313" key="4">
    <source>
        <dbReference type="Proteomes" id="UP000198327"/>
    </source>
</evidence>
<feature type="region of interest" description="Disordered" evidence="1">
    <location>
        <begin position="461"/>
        <end position="480"/>
    </location>
</feature>
<feature type="transmembrane region" description="Helical" evidence="2">
    <location>
        <begin position="20"/>
        <end position="38"/>
    </location>
</feature>
<reference evidence="4" key="1">
    <citation type="submission" date="2017-06" db="EMBL/GenBank/DDBJ databases">
        <authorList>
            <person name="Varghese N."/>
            <person name="Submissions S."/>
        </authorList>
    </citation>
    <scope>NUCLEOTIDE SEQUENCE [LARGE SCALE GENOMIC DNA]</scope>
    <source>
        <strain evidence="4">JCM 23211</strain>
    </source>
</reference>
<dbReference type="STRING" id="398843.A3K89_17910"/>
<dbReference type="InterPro" id="IPR051533">
    <property type="entry name" value="WaaL-like"/>
</dbReference>
<dbReference type="EMBL" id="FZOW01000008">
    <property type="protein sequence ID" value="SNT01319.1"/>
    <property type="molecule type" value="Genomic_DNA"/>
</dbReference>
<accession>A0A239J6C5</accession>
<feature type="transmembrane region" description="Helical" evidence="2">
    <location>
        <begin position="295"/>
        <end position="314"/>
    </location>
</feature>
<organism evidence="3 4">
    <name type="scientific">Rhodococcoides kyotonense</name>
    <dbReference type="NCBI Taxonomy" id="398843"/>
    <lineage>
        <taxon>Bacteria</taxon>
        <taxon>Bacillati</taxon>
        <taxon>Actinomycetota</taxon>
        <taxon>Actinomycetes</taxon>
        <taxon>Mycobacteriales</taxon>
        <taxon>Nocardiaceae</taxon>
        <taxon>Rhodococcoides</taxon>
    </lineage>
</organism>
<feature type="compositionally biased region" description="Pro residues" evidence="1">
    <location>
        <begin position="471"/>
        <end position="480"/>
    </location>
</feature>
<feature type="transmembrane region" description="Helical" evidence="2">
    <location>
        <begin position="383"/>
        <end position="404"/>
    </location>
</feature>
<gene>
    <name evidence="3" type="ORF">SAMN05421642_10869</name>
</gene>
<evidence type="ECO:0000256" key="2">
    <source>
        <dbReference type="SAM" id="Phobius"/>
    </source>
</evidence>
<feature type="transmembrane region" description="Helical" evidence="2">
    <location>
        <begin position="260"/>
        <end position="289"/>
    </location>
</feature>
<proteinExistence type="predicted"/>
<feature type="transmembrane region" description="Helical" evidence="2">
    <location>
        <begin position="434"/>
        <end position="453"/>
    </location>
</feature>
<dbReference type="AlphaFoldDB" id="A0A239J6C5"/>
<feature type="transmembrane region" description="Helical" evidence="2">
    <location>
        <begin position="45"/>
        <end position="61"/>
    </location>
</feature>
<feature type="transmembrane region" description="Helical" evidence="2">
    <location>
        <begin position="231"/>
        <end position="248"/>
    </location>
</feature>
<name>A0A239J6C5_9NOCA</name>
<dbReference type="Proteomes" id="UP000198327">
    <property type="component" value="Unassembled WGS sequence"/>
</dbReference>
<dbReference type="PANTHER" id="PTHR37422">
    <property type="entry name" value="TEICHURONIC ACID BIOSYNTHESIS PROTEIN TUAE"/>
    <property type="match status" value="1"/>
</dbReference>
<keyword evidence="2" id="KW-0812">Transmembrane</keyword>
<keyword evidence="2" id="KW-0472">Membrane</keyword>
<keyword evidence="2" id="KW-1133">Transmembrane helix</keyword>
<keyword evidence="4" id="KW-1185">Reference proteome</keyword>
<protein>
    <recommendedName>
        <fullName evidence="5">O-antigen ligase</fullName>
    </recommendedName>
</protein>
<sequence length="480" mass="50850">MLRADESVTTSVPMNISKRVDAALIVVVPFFVTFLMIFGGTPAKLGAFALVGLAVGAYIGLRHPTYLTRTLAFSLGALPFGYLPGVHAPLVFTLGFSVVLASVIHRTGVSRVTYGEMAVITLIVTSALSVVATGSATVDYTEFGKWLVSTLVVVSLLRLPRRELELFGRIYVYAASLAAAFAVVILAGDPSGKLIGYLSPFGYGTEEDSARRVYTGGTTTVRLAGTYIDPNAAGIGLFVALMLCVLLIRGRTRWALSALLFGAIVLTLSRAALFSVVFGVVLMLLFQTMRTRDRAVIIGGFFAAFVAALSIPTVRSRVLSSFGSGDAGSSARGDALVDFPGHMAGHWLFGLGWGRTEFKDPGSAFEVNYVANAPLLSVYRGGILAGLAFVAVIVVGAIIGYRCLRSKNWEHGFIGGGFIGFSVVALQLDFPVVTIPATTMAFSVLIVFLVVAWEKATDNVPDDRSRGPLTAPRPVPSNTA</sequence>
<dbReference type="PANTHER" id="PTHR37422:SF23">
    <property type="entry name" value="TEICHURONIC ACID BIOSYNTHESIS PROTEIN TUAE"/>
    <property type="match status" value="1"/>
</dbReference>
<feature type="transmembrane region" description="Helical" evidence="2">
    <location>
        <begin position="411"/>
        <end position="428"/>
    </location>
</feature>
<feature type="transmembrane region" description="Helical" evidence="2">
    <location>
        <begin position="117"/>
        <end position="137"/>
    </location>
</feature>
<evidence type="ECO:0008006" key="5">
    <source>
        <dbReference type="Google" id="ProtNLM"/>
    </source>
</evidence>
<evidence type="ECO:0000313" key="3">
    <source>
        <dbReference type="EMBL" id="SNT01319.1"/>
    </source>
</evidence>